<reference evidence="2 3" key="1">
    <citation type="submission" date="2018-09" db="EMBL/GenBank/DDBJ databases">
        <title>Marinorhizobium profundi gen. nov., sp. nov., isolated from a deep-sea sediment sample from the New Britain Trench and proposal of Marinorhizobiaceae fam. nov. in the order Rhizobiales of the class Alphaproteobacteria.</title>
        <authorList>
            <person name="Cao J."/>
        </authorList>
    </citation>
    <scope>NUCLEOTIDE SEQUENCE [LARGE SCALE GENOMIC DNA]</scope>
    <source>
        <strain evidence="2 3">WS11</strain>
    </source>
</reference>
<evidence type="ECO:0000313" key="2">
    <source>
        <dbReference type="EMBL" id="AZN71264.1"/>
    </source>
</evidence>
<evidence type="ECO:0000259" key="1">
    <source>
        <dbReference type="PROSITE" id="PS50076"/>
    </source>
</evidence>
<dbReference type="InterPro" id="IPR001623">
    <property type="entry name" value="DnaJ_domain"/>
</dbReference>
<dbReference type="InterPro" id="IPR007791">
    <property type="entry name" value="DjlA_N"/>
</dbReference>
<dbReference type="PROSITE" id="PS50076">
    <property type="entry name" value="DNAJ_2"/>
    <property type="match status" value="1"/>
</dbReference>
<protein>
    <submittedName>
        <fullName evidence="2">Molecular chaperone DjiA</fullName>
    </submittedName>
</protein>
<dbReference type="Pfam" id="PF05099">
    <property type="entry name" value="TerB"/>
    <property type="match status" value="1"/>
</dbReference>
<accession>A0A3Q8XNB6</accession>
<dbReference type="Pfam" id="PF00226">
    <property type="entry name" value="DnaJ"/>
    <property type="match status" value="1"/>
</dbReference>
<sequence>MSFWARLIELVGDAASDAISRVIEAVRTLFEGDPETRRRVAFSVAMIALSAKMAKADGVVSNAEVQAFRDIFSIPQQEEENVARLYNLAKQDVAGFEHYARRLRGLCEGGEERCLILEDILDGLFHIAKADGAIHERELGFLQRVAEIFGIDEDQFARIMARHVHVDGFDPYLILGVTRDTDLAEIKRRYRRAVAENHPDRLLARGVPEEFITIATDRTAKLNAAFEAIERDRIAA</sequence>
<keyword evidence="3" id="KW-1185">Reference proteome</keyword>
<name>A0A3Q8XNB6_9HYPH</name>
<dbReference type="InterPro" id="IPR036869">
    <property type="entry name" value="J_dom_sf"/>
</dbReference>
<gene>
    <name evidence="2" type="ORF">D5400_08280</name>
</gene>
<dbReference type="RefSeq" id="WP_126009418.1">
    <property type="nucleotide sequence ID" value="NZ_CP032509.1"/>
</dbReference>
<organism evidence="2 3">
    <name type="scientific">Georhizobium profundi</name>
    <dbReference type="NCBI Taxonomy" id="2341112"/>
    <lineage>
        <taxon>Bacteria</taxon>
        <taxon>Pseudomonadati</taxon>
        <taxon>Pseudomonadota</taxon>
        <taxon>Alphaproteobacteria</taxon>
        <taxon>Hyphomicrobiales</taxon>
        <taxon>Rhizobiaceae</taxon>
        <taxon>Georhizobium</taxon>
    </lineage>
</organism>
<dbReference type="CDD" id="cd07316">
    <property type="entry name" value="terB_like_DjlA"/>
    <property type="match status" value="1"/>
</dbReference>
<dbReference type="AlphaFoldDB" id="A0A3Q8XNB6"/>
<dbReference type="EMBL" id="CP032509">
    <property type="protein sequence ID" value="AZN71264.1"/>
    <property type="molecule type" value="Genomic_DNA"/>
</dbReference>
<dbReference type="SUPFAM" id="SSF158682">
    <property type="entry name" value="TerB-like"/>
    <property type="match status" value="1"/>
</dbReference>
<dbReference type="OrthoDB" id="9782583at2"/>
<evidence type="ECO:0000313" key="3">
    <source>
        <dbReference type="Proteomes" id="UP000268192"/>
    </source>
</evidence>
<dbReference type="InterPro" id="IPR029024">
    <property type="entry name" value="TerB-like"/>
</dbReference>
<feature type="domain" description="J" evidence="1">
    <location>
        <begin position="170"/>
        <end position="234"/>
    </location>
</feature>
<dbReference type="Proteomes" id="UP000268192">
    <property type="component" value="Chromosome"/>
</dbReference>
<dbReference type="KEGG" id="abaw:D5400_08280"/>
<dbReference type="CDD" id="cd06257">
    <property type="entry name" value="DnaJ"/>
    <property type="match status" value="1"/>
</dbReference>
<proteinExistence type="predicted"/>
<dbReference type="SMART" id="SM00271">
    <property type="entry name" value="DnaJ"/>
    <property type="match status" value="1"/>
</dbReference>
<dbReference type="Gene3D" id="1.10.287.110">
    <property type="entry name" value="DnaJ domain"/>
    <property type="match status" value="1"/>
</dbReference>
<dbReference type="SUPFAM" id="SSF46565">
    <property type="entry name" value="Chaperone J-domain"/>
    <property type="match status" value="1"/>
</dbReference>
<dbReference type="Gene3D" id="1.10.3680.10">
    <property type="entry name" value="TerB-like"/>
    <property type="match status" value="1"/>
</dbReference>